<accession>A0AAX4JYI7</accession>
<name>A0AAX4JYI7_9TREE</name>
<feature type="chain" id="PRO_5043870127" description="DUF3757 domain-containing protein" evidence="1">
    <location>
        <begin position="24"/>
        <end position="113"/>
    </location>
</feature>
<feature type="signal peptide" evidence="1">
    <location>
        <begin position="1"/>
        <end position="23"/>
    </location>
</feature>
<protein>
    <recommendedName>
        <fullName evidence="4">DUF3757 domain-containing protein</fullName>
    </recommendedName>
</protein>
<sequence length="113" mass="12274">MVNKHSLVTIAALVVSSIGGVAALDDGTRYVYKPTCVEKIEDFQTANYKDEPQFEFDHLAFEVVADNQARTECTYIDTSNNNTSRYFAAEIAVLLGGQPVGANKWPAPSSAAK</sequence>
<evidence type="ECO:0000313" key="3">
    <source>
        <dbReference type="Proteomes" id="UP001355207"/>
    </source>
</evidence>
<gene>
    <name evidence="2" type="ORF">L201_005187</name>
</gene>
<reference evidence="2 3" key="1">
    <citation type="submission" date="2024-01" db="EMBL/GenBank/DDBJ databases">
        <title>Comparative genomics of Cryptococcus and Kwoniella reveals pathogenesis evolution and contrasting modes of karyotype evolution via chromosome fusion or intercentromeric recombination.</title>
        <authorList>
            <person name="Coelho M.A."/>
            <person name="David-Palma M."/>
            <person name="Shea T."/>
            <person name="Bowers K."/>
            <person name="McGinley-Smith S."/>
            <person name="Mohammad A.W."/>
            <person name="Gnirke A."/>
            <person name="Yurkov A.M."/>
            <person name="Nowrousian M."/>
            <person name="Sun S."/>
            <person name="Cuomo C.A."/>
            <person name="Heitman J."/>
        </authorList>
    </citation>
    <scope>NUCLEOTIDE SEQUENCE [LARGE SCALE GENOMIC DNA]</scope>
    <source>
        <strain evidence="2 3">CBS 6074</strain>
    </source>
</reference>
<dbReference type="EMBL" id="CP144103">
    <property type="protein sequence ID" value="WWC90254.1"/>
    <property type="molecule type" value="Genomic_DNA"/>
</dbReference>
<dbReference type="RefSeq" id="XP_066077017.1">
    <property type="nucleotide sequence ID" value="XM_066220920.1"/>
</dbReference>
<keyword evidence="1" id="KW-0732">Signal</keyword>
<evidence type="ECO:0000256" key="1">
    <source>
        <dbReference type="SAM" id="SignalP"/>
    </source>
</evidence>
<keyword evidence="3" id="KW-1185">Reference proteome</keyword>
<evidence type="ECO:0008006" key="4">
    <source>
        <dbReference type="Google" id="ProtNLM"/>
    </source>
</evidence>
<evidence type="ECO:0000313" key="2">
    <source>
        <dbReference type="EMBL" id="WWC90254.1"/>
    </source>
</evidence>
<dbReference type="AlphaFoldDB" id="A0AAX4JYI7"/>
<dbReference type="GeneID" id="91095857"/>
<organism evidence="2 3">
    <name type="scientific">Kwoniella dendrophila CBS 6074</name>
    <dbReference type="NCBI Taxonomy" id="1295534"/>
    <lineage>
        <taxon>Eukaryota</taxon>
        <taxon>Fungi</taxon>
        <taxon>Dikarya</taxon>
        <taxon>Basidiomycota</taxon>
        <taxon>Agaricomycotina</taxon>
        <taxon>Tremellomycetes</taxon>
        <taxon>Tremellales</taxon>
        <taxon>Cryptococcaceae</taxon>
        <taxon>Kwoniella</taxon>
    </lineage>
</organism>
<proteinExistence type="predicted"/>
<dbReference type="Proteomes" id="UP001355207">
    <property type="component" value="Chromosome 6"/>
</dbReference>